<keyword evidence="1" id="KW-1133">Transmembrane helix</keyword>
<dbReference type="AlphaFoldDB" id="B8EN49"/>
<gene>
    <name evidence="2" type="ordered locus">Msil_0203</name>
</gene>
<dbReference type="RefSeq" id="WP_012589254.1">
    <property type="nucleotide sequence ID" value="NC_011666.1"/>
</dbReference>
<dbReference type="HOGENOM" id="CLU_058994_0_0_5"/>
<reference evidence="2 3" key="1">
    <citation type="journal article" date="2010" name="J. Bacteriol.">
        <title>Complete genome sequence of the aerobic facultative methanotroph Methylocella silvestris BL2.</title>
        <authorList>
            <person name="Chen Y."/>
            <person name="Crombie A."/>
            <person name="Rahman M.T."/>
            <person name="Dedysh S.N."/>
            <person name="Liesack W."/>
            <person name="Stott M.B."/>
            <person name="Alam M."/>
            <person name="Theisen A.R."/>
            <person name="Murrell J.C."/>
            <person name="Dunfield P.F."/>
        </authorList>
    </citation>
    <scope>NUCLEOTIDE SEQUENCE [LARGE SCALE GENOMIC DNA]</scope>
    <source>
        <strain evidence="3">DSM 15510 / CIP 108128 / LMG 27833 / NCIMB 13906 / BL2</strain>
    </source>
</reference>
<dbReference type="eggNOG" id="ENOG5032X2I">
    <property type="taxonomic scope" value="Bacteria"/>
</dbReference>
<keyword evidence="1" id="KW-0472">Membrane</keyword>
<evidence type="ECO:0000313" key="2">
    <source>
        <dbReference type="EMBL" id="ACK49184.1"/>
    </source>
</evidence>
<dbReference type="Pfam" id="PF14494">
    <property type="entry name" value="DUF4436"/>
    <property type="match status" value="1"/>
</dbReference>
<evidence type="ECO:0008006" key="4">
    <source>
        <dbReference type="Google" id="ProtNLM"/>
    </source>
</evidence>
<dbReference type="EMBL" id="CP001280">
    <property type="protein sequence ID" value="ACK49184.1"/>
    <property type="molecule type" value="Genomic_DNA"/>
</dbReference>
<proteinExistence type="predicted"/>
<protein>
    <recommendedName>
        <fullName evidence="4">DUF4436 domain-containing protein</fullName>
    </recommendedName>
</protein>
<sequence>MSQTKPSPFPKRRAFALIFLVAAAALVYAAALRTFDLTEIPTERSFAKDPDAAQRIKIYIEPISVDPANEAIQFRVHVAPGRGMPGKRPNSADRDLNVIVRSGDAVEQQVFRAHEPMTFLTIGADLNQGSIARYPFDRYVIDLRVQALEGAEATPEHEQAIALDVTVWEGLLGYQIRSSMAPGGDAGDLRLRFDLRRADAHVFFALATYGAMIVLACSSLLISFLVFLGYRKPEAAPLGALAALVFALPALRNALPLAPPLGVWADVLVFLWAELAAVLGLALFVVAWAREKPFG</sequence>
<dbReference type="Proteomes" id="UP000002257">
    <property type="component" value="Chromosome"/>
</dbReference>
<name>B8EN49_METSB</name>
<keyword evidence="3" id="KW-1185">Reference proteome</keyword>
<keyword evidence="1" id="KW-0812">Transmembrane</keyword>
<feature type="transmembrane region" description="Helical" evidence="1">
    <location>
        <begin position="267"/>
        <end position="289"/>
    </location>
</feature>
<dbReference type="STRING" id="395965.Msil_0203"/>
<feature type="transmembrane region" description="Helical" evidence="1">
    <location>
        <begin position="202"/>
        <end position="228"/>
    </location>
</feature>
<evidence type="ECO:0000256" key="1">
    <source>
        <dbReference type="SAM" id="Phobius"/>
    </source>
</evidence>
<organism evidence="2 3">
    <name type="scientific">Methylocella silvestris (strain DSM 15510 / CIP 108128 / LMG 27833 / NCIMB 13906 / BL2)</name>
    <dbReference type="NCBI Taxonomy" id="395965"/>
    <lineage>
        <taxon>Bacteria</taxon>
        <taxon>Pseudomonadati</taxon>
        <taxon>Pseudomonadota</taxon>
        <taxon>Alphaproteobacteria</taxon>
        <taxon>Hyphomicrobiales</taxon>
        <taxon>Beijerinckiaceae</taxon>
        <taxon>Methylocella</taxon>
    </lineage>
</organism>
<dbReference type="InterPro" id="IPR027948">
    <property type="entry name" value="DUF4436"/>
</dbReference>
<evidence type="ECO:0000313" key="3">
    <source>
        <dbReference type="Proteomes" id="UP000002257"/>
    </source>
</evidence>
<accession>B8EN49</accession>
<dbReference type="KEGG" id="msl:Msil_0203"/>
<feature type="transmembrane region" description="Helical" evidence="1">
    <location>
        <begin position="235"/>
        <end position="255"/>
    </location>
</feature>